<name>A0A9P6VDA4_9HELO</name>
<dbReference type="AlphaFoldDB" id="A0A9P6VDA4"/>
<organism evidence="1 2">
    <name type="scientific">Hyphodiscus hymeniophilus</name>
    <dbReference type="NCBI Taxonomy" id="353542"/>
    <lineage>
        <taxon>Eukaryota</taxon>
        <taxon>Fungi</taxon>
        <taxon>Dikarya</taxon>
        <taxon>Ascomycota</taxon>
        <taxon>Pezizomycotina</taxon>
        <taxon>Leotiomycetes</taxon>
        <taxon>Helotiales</taxon>
        <taxon>Hyphodiscaceae</taxon>
        <taxon>Hyphodiscus</taxon>
    </lineage>
</organism>
<evidence type="ECO:0000313" key="2">
    <source>
        <dbReference type="Proteomes" id="UP000785200"/>
    </source>
</evidence>
<gene>
    <name evidence="1" type="ORF">D0Z07_8618</name>
</gene>
<dbReference type="Proteomes" id="UP000785200">
    <property type="component" value="Unassembled WGS sequence"/>
</dbReference>
<keyword evidence="1" id="KW-0548">Nucleotidyltransferase</keyword>
<dbReference type="PANTHER" id="PTHR10695">
    <property type="entry name" value="DEPHOSPHO-COA KINASE-RELATED"/>
    <property type="match status" value="1"/>
</dbReference>
<dbReference type="EMBL" id="VNKQ01000018">
    <property type="protein sequence ID" value="KAG0645606.1"/>
    <property type="molecule type" value="Genomic_DNA"/>
</dbReference>
<comment type="caution">
    <text evidence="1">The sequence shown here is derived from an EMBL/GenBank/DDBJ whole genome shotgun (WGS) entry which is preliminary data.</text>
</comment>
<dbReference type="GO" id="GO:0016779">
    <property type="term" value="F:nucleotidyltransferase activity"/>
    <property type="evidence" value="ECO:0007669"/>
    <property type="project" value="UniProtKB-KW"/>
</dbReference>
<accession>A0A9P6VDA4</accession>
<dbReference type="PANTHER" id="PTHR10695:SF46">
    <property type="entry name" value="BIFUNCTIONAL COENZYME A SYNTHASE-RELATED"/>
    <property type="match status" value="1"/>
</dbReference>
<proteinExistence type="predicted"/>
<dbReference type="GO" id="GO:0015937">
    <property type="term" value="P:coenzyme A biosynthetic process"/>
    <property type="evidence" value="ECO:0007669"/>
    <property type="project" value="TreeGrafter"/>
</dbReference>
<keyword evidence="1" id="KW-0808">Transferase</keyword>
<sequence>MPNTLPSLLLLPSPPSPFTSASLSAAYRPSISATISAFSGLDTITQLIVALPCPSLHGRLHQPRSQVYEEVQRLVAGLYSLICAVCTKLGVDVDSGLPGSIDVRVLLLDYDSSDTTTQVNDITLASFASGPIVDLPTLALTRRRWETMFSVDGEYGQKLLSSFLDLANRISPPLQVQSSVVSGGVSMVQKDYISLPPTSKAKAHHVVAPPRRLIVGITGDELLKNKKYAEYLKPWKQRQNDVVEFLLSILSFTRSRPEEDIKIVSFDKPIVNGKAIHTHLKSCSVTVECVEIQDPFGPTITDEDVTALVVSGETRSGGKAVNEKRVEKGWDSLEVFEIDVLDAGETGEGAIRTDDFTSKISSTAIRKRKAENARTSSL</sequence>
<dbReference type="Gene3D" id="3.40.50.620">
    <property type="entry name" value="HUPs"/>
    <property type="match status" value="1"/>
</dbReference>
<dbReference type="GO" id="GO:0004140">
    <property type="term" value="F:dephospho-CoA kinase activity"/>
    <property type="evidence" value="ECO:0007669"/>
    <property type="project" value="TreeGrafter"/>
</dbReference>
<evidence type="ECO:0000313" key="1">
    <source>
        <dbReference type="EMBL" id="KAG0645606.1"/>
    </source>
</evidence>
<dbReference type="OrthoDB" id="330671at2759"/>
<keyword evidence="2" id="KW-1185">Reference proteome</keyword>
<reference evidence="1" key="1">
    <citation type="submission" date="2019-07" db="EMBL/GenBank/DDBJ databases">
        <title>Hyphodiscus hymeniophilus genome sequencing and assembly.</title>
        <authorList>
            <person name="Kramer G."/>
            <person name="Nodwell J."/>
        </authorList>
    </citation>
    <scope>NUCLEOTIDE SEQUENCE</scope>
    <source>
        <strain evidence="1">ATCC 34498</strain>
    </source>
</reference>
<protein>
    <submittedName>
        <fullName evidence="1">Pantetheine-phosphate adenylyltransferase</fullName>
    </submittedName>
</protein>
<dbReference type="InterPro" id="IPR014729">
    <property type="entry name" value="Rossmann-like_a/b/a_fold"/>
</dbReference>